<dbReference type="eggNOG" id="COG4675">
    <property type="taxonomic scope" value="Bacteria"/>
</dbReference>
<dbReference type="PATRIC" id="fig|1028800.3.peg.2468"/>
<dbReference type="EMBL" id="HG938353">
    <property type="protein sequence ID" value="CDN48606.1"/>
    <property type="molecule type" value="Genomic_DNA"/>
</dbReference>
<dbReference type="HOGENOM" id="CLU_686653_0_0_5"/>
<reference evidence="2" key="1">
    <citation type="journal article" date="2014" name="BMC Genomics">
        <title>Genome sequencing of two Neorhizobium galegae strains reveals a noeT gene responsible for the unusual acetylation of the nodulation factors.</title>
        <authorList>
            <person name="Osterman J."/>
            <person name="Marsh J."/>
            <person name="Laine P.K."/>
            <person name="Zeng Z."/>
            <person name="Alatalo E."/>
            <person name="Sullivan J.T."/>
            <person name="Young J.P."/>
            <person name="Thomas-Oates J."/>
            <person name="Paulin L."/>
            <person name="Lindstrom K."/>
        </authorList>
    </citation>
    <scope>NUCLEOTIDE SEQUENCE [LARGE SCALE GENOMIC DNA]</scope>
    <source>
        <strain evidence="2">HAMBI 540</strain>
    </source>
</reference>
<evidence type="ECO:0008006" key="3">
    <source>
        <dbReference type="Google" id="ProtNLM"/>
    </source>
</evidence>
<organism evidence="1 2">
    <name type="scientific">Neorhizobium galegae bv. orientalis str. HAMBI 540</name>
    <dbReference type="NCBI Taxonomy" id="1028800"/>
    <lineage>
        <taxon>Bacteria</taxon>
        <taxon>Pseudomonadati</taxon>
        <taxon>Pseudomonadota</taxon>
        <taxon>Alphaproteobacteria</taxon>
        <taxon>Hyphomicrobiales</taxon>
        <taxon>Rhizobiaceae</taxon>
        <taxon>Rhizobium/Agrobacterium group</taxon>
        <taxon>Neorhizobium</taxon>
    </lineage>
</organism>
<gene>
    <name evidence="1" type="ORF">RG540_CH24390</name>
</gene>
<accession>A0A068SS58</accession>
<dbReference type="AlphaFoldDB" id="A0A068SS58"/>
<protein>
    <recommendedName>
        <fullName evidence="3">Tail fiber protein</fullName>
    </recommendedName>
</protein>
<dbReference type="SUPFAM" id="SSF88874">
    <property type="entry name" value="Receptor-binding domain of short tail fibre protein gp12"/>
    <property type="match status" value="1"/>
</dbReference>
<proteinExistence type="predicted"/>
<dbReference type="Proteomes" id="UP000028181">
    <property type="component" value="Chromosome I"/>
</dbReference>
<evidence type="ECO:0000313" key="2">
    <source>
        <dbReference type="Proteomes" id="UP000028181"/>
    </source>
</evidence>
<keyword evidence="2" id="KW-1185">Reference proteome</keyword>
<evidence type="ECO:0000313" key="1">
    <source>
        <dbReference type="EMBL" id="CDN48606.1"/>
    </source>
</evidence>
<sequence length="401" mass="40925">MGSSDGGVSGAAGAANNYVLVKNASGQWVPSSAIAALGPHQHATGDIVGLAAVVNAAVAAVVGAAPTTLDTVAEVAAALGNNPNFATTILALLGEKAAKTDVYTKAEVDALSAVPIGTVIDVYGNGTSAIPGYVKVVSGLEITAALPELRAFGLANGWAVNGSGNPVMPSGDALFKRGWKSGQTRDAGRTFGSVQEDAFQGHIHTTPGNNSGSFAYLNPSLGDGALYKQVNSSAPVTDGVNGAPRVAAETRPANMTVTYYIKAYGAAVDAGTLAAAQVLNDVTDARARIAVLERKFSSNPLTPTLGGLVQAPHGFGVKPTFYEAYAVCTSPEFNFQVDNEIRVTTNHIGSTAGYGVMVWADATNIYGRIGNTAIGLTFNLSTGVAITLTLTSWKIVLRAKP</sequence>
<name>A0A068SS58_NEOGA</name>
<dbReference type="KEGG" id="ngg:RG540_CH24390"/>